<reference evidence="2 3" key="1">
    <citation type="journal article" date="2019" name="Sci. Rep.">
        <title>Orb-weaving spider Araneus ventricosus genome elucidates the spidroin gene catalogue.</title>
        <authorList>
            <person name="Kono N."/>
            <person name="Nakamura H."/>
            <person name="Ohtoshi R."/>
            <person name="Moran D.A.P."/>
            <person name="Shinohara A."/>
            <person name="Yoshida Y."/>
            <person name="Fujiwara M."/>
            <person name="Mori M."/>
            <person name="Tomita M."/>
            <person name="Arakawa K."/>
        </authorList>
    </citation>
    <scope>NUCLEOTIDE SEQUENCE [LARGE SCALE GENOMIC DNA]</scope>
</reference>
<organism evidence="2 3">
    <name type="scientific">Araneus ventricosus</name>
    <name type="common">Orbweaver spider</name>
    <name type="synonym">Epeira ventricosa</name>
    <dbReference type="NCBI Taxonomy" id="182803"/>
    <lineage>
        <taxon>Eukaryota</taxon>
        <taxon>Metazoa</taxon>
        <taxon>Ecdysozoa</taxon>
        <taxon>Arthropoda</taxon>
        <taxon>Chelicerata</taxon>
        <taxon>Arachnida</taxon>
        <taxon>Araneae</taxon>
        <taxon>Araneomorphae</taxon>
        <taxon>Entelegynae</taxon>
        <taxon>Araneoidea</taxon>
        <taxon>Araneidae</taxon>
        <taxon>Araneus</taxon>
    </lineage>
</organism>
<feature type="domain" description="BTB" evidence="1">
    <location>
        <begin position="56"/>
        <end position="122"/>
    </location>
</feature>
<dbReference type="CDD" id="cd18186">
    <property type="entry name" value="BTB_POZ_ZBTB_KLHL-like"/>
    <property type="match status" value="1"/>
</dbReference>
<accession>A0A4Y2BP11</accession>
<sequence>MMKISIFAISAVVSICKFTSLFEQFYTALIIRSNCDFRYNDLVASMIKLLESGTFSDFTIHMAGEKIPAHRAILGARSGFFNQMFQTGFAINTNKITVEELPSEAVKAMLRFMYAGEIGVYVFKYPRRTR</sequence>
<dbReference type="PROSITE" id="PS50097">
    <property type="entry name" value="BTB"/>
    <property type="match status" value="1"/>
</dbReference>
<gene>
    <name evidence="2" type="ORF">AVEN_219533_1</name>
</gene>
<keyword evidence="3" id="KW-1185">Reference proteome</keyword>
<dbReference type="Gene3D" id="3.30.710.10">
    <property type="entry name" value="Potassium Channel Kv1.1, Chain A"/>
    <property type="match status" value="1"/>
</dbReference>
<dbReference type="InterPro" id="IPR000210">
    <property type="entry name" value="BTB/POZ_dom"/>
</dbReference>
<dbReference type="Pfam" id="PF00651">
    <property type="entry name" value="BTB"/>
    <property type="match status" value="1"/>
</dbReference>
<dbReference type="AlphaFoldDB" id="A0A4Y2BP11"/>
<evidence type="ECO:0000313" key="2">
    <source>
        <dbReference type="EMBL" id="GBL93427.1"/>
    </source>
</evidence>
<evidence type="ECO:0000259" key="1">
    <source>
        <dbReference type="PROSITE" id="PS50097"/>
    </source>
</evidence>
<dbReference type="InterPro" id="IPR011333">
    <property type="entry name" value="SKP1/BTB/POZ_sf"/>
</dbReference>
<dbReference type="EMBL" id="BGPR01000093">
    <property type="protein sequence ID" value="GBL93427.1"/>
    <property type="molecule type" value="Genomic_DNA"/>
</dbReference>
<dbReference type="Proteomes" id="UP000499080">
    <property type="component" value="Unassembled WGS sequence"/>
</dbReference>
<proteinExistence type="predicted"/>
<dbReference type="SUPFAM" id="SSF54695">
    <property type="entry name" value="POZ domain"/>
    <property type="match status" value="1"/>
</dbReference>
<name>A0A4Y2BP11_ARAVE</name>
<comment type="caution">
    <text evidence="2">The sequence shown here is derived from an EMBL/GenBank/DDBJ whole genome shotgun (WGS) entry which is preliminary data.</text>
</comment>
<protein>
    <recommendedName>
        <fullName evidence="1">BTB domain-containing protein</fullName>
    </recommendedName>
</protein>
<dbReference type="PANTHER" id="PTHR24413">
    <property type="entry name" value="SPECKLE-TYPE POZ PROTEIN"/>
    <property type="match status" value="1"/>
</dbReference>
<evidence type="ECO:0000313" key="3">
    <source>
        <dbReference type="Proteomes" id="UP000499080"/>
    </source>
</evidence>
<dbReference type="OrthoDB" id="9997739at2759"/>